<dbReference type="Proteomes" id="UP001485043">
    <property type="component" value="Unassembled WGS sequence"/>
</dbReference>
<feature type="non-terminal residue" evidence="3">
    <location>
        <position position="182"/>
    </location>
</feature>
<evidence type="ECO:0000313" key="4">
    <source>
        <dbReference type="Proteomes" id="UP001485043"/>
    </source>
</evidence>
<dbReference type="AlphaFoldDB" id="A0AAW1SZ43"/>
<comment type="caution">
    <text evidence="3">The sequence shown here is derived from an EMBL/GenBank/DDBJ whole genome shotgun (WGS) entry which is preliminary data.</text>
</comment>
<dbReference type="Gene3D" id="3.10.20.90">
    <property type="entry name" value="Phosphatidylinositol 3-kinase Catalytic Subunit, Chain A, domain 1"/>
    <property type="match status" value="1"/>
</dbReference>
<protein>
    <recommendedName>
        <fullName evidence="2">Ubiquitin-like domain-containing protein</fullName>
    </recommendedName>
</protein>
<name>A0AAW1SZ43_9CHLO</name>
<sequence length="182" mass="20612">MQEPGIYIKISPDDHKKAPKGPGAREDMRVLREYVTAPSSGSQQQAESTVVLHVTHSNLKLQMMELRFDLHTSVKGLKEKLSTHCGTSPPAMVLQLLDSSGQGPVALQDDYRQLGYYSPYDGVQHRRACAGRRLHIMDLDPHSFSAHGWLEDTSKVEKFVMSDERLQSAENTYKKYKEQKQK</sequence>
<dbReference type="Pfam" id="PF14560">
    <property type="entry name" value="Ubiquitin_2"/>
    <property type="match status" value="1"/>
</dbReference>
<dbReference type="SUPFAM" id="SSF54236">
    <property type="entry name" value="Ubiquitin-like"/>
    <property type="match status" value="1"/>
</dbReference>
<evidence type="ECO:0000256" key="1">
    <source>
        <dbReference type="SAM" id="MobiDB-lite"/>
    </source>
</evidence>
<dbReference type="CDD" id="cd01789">
    <property type="entry name" value="Ubl_TBCB"/>
    <property type="match status" value="1"/>
</dbReference>
<dbReference type="EMBL" id="JALJOV010000720">
    <property type="protein sequence ID" value="KAK9861662.1"/>
    <property type="molecule type" value="Genomic_DNA"/>
</dbReference>
<dbReference type="GO" id="GO:0043014">
    <property type="term" value="F:alpha-tubulin binding"/>
    <property type="evidence" value="ECO:0007669"/>
    <property type="project" value="InterPro"/>
</dbReference>
<evidence type="ECO:0000313" key="3">
    <source>
        <dbReference type="EMBL" id="KAK9861662.1"/>
    </source>
</evidence>
<dbReference type="GO" id="GO:0007021">
    <property type="term" value="P:tubulin complex assembly"/>
    <property type="evidence" value="ECO:0007669"/>
    <property type="project" value="InterPro"/>
</dbReference>
<dbReference type="InterPro" id="IPR000626">
    <property type="entry name" value="Ubiquitin-like_dom"/>
</dbReference>
<gene>
    <name evidence="3" type="ORF">WJX84_008869</name>
</gene>
<evidence type="ECO:0000259" key="2">
    <source>
        <dbReference type="Pfam" id="PF14560"/>
    </source>
</evidence>
<proteinExistence type="predicted"/>
<dbReference type="InterPro" id="IPR029071">
    <property type="entry name" value="Ubiquitin-like_domsf"/>
</dbReference>
<dbReference type="GO" id="GO:0007023">
    <property type="term" value="P:post-chaperonin tubulin folding pathway"/>
    <property type="evidence" value="ECO:0007669"/>
    <property type="project" value="InterPro"/>
</dbReference>
<reference evidence="3 4" key="1">
    <citation type="journal article" date="2024" name="Nat. Commun.">
        <title>Phylogenomics reveals the evolutionary origins of lichenization in chlorophyte algae.</title>
        <authorList>
            <person name="Puginier C."/>
            <person name="Libourel C."/>
            <person name="Otte J."/>
            <person name="Skaloud P."/>
            <person name="Haon M."/>
            <person name="Grisel S."/>
            <person name="Petersen M."/>
            <person name="Berrin J.G."/>
            <person name="Delaux P.M."/>
            <person name="Dal Grande F."/>
            <person name="Keller J."/>
        </authorList>
    </citation>
    <scope>NUCLEOTIDE SEQUENCE [LARGE SCALE GENOMIC DNA]</scope>
    <source>
        <strain evidence="3 4">SAG 2523</strain>
    </source>
</reference>
<keyword evidence="4" id="KW-1185">Reference proteome</keyword>
<accession>A0AAW1SZ43</accession>
<feature type="region of interest" description="Disordered" evidence="1">
    <location>
        <begin position="1"/>
        <end position="25"/>
    </location>
</feature>
<organism evidence="3 4">
    <name type="scientific">Apatococcus fuscideae</name>
    <dbReference type="NCBI Taxonomy" id="2026836"/>
    <lineage>
        <taxon>Eukaryota</taxon>
        <taxon>Viridiplantae</taxon>
        <taxon>Chlorophyta</taxon>
        <taxon>core chlorophytes</taxon>
        <taxon>Trebouxiophyceae</taxon>
        <taxon>Chlorellales</taxon>
        <taxon>Chlorellaceae</taxon>
        <taxon>Apatococcus</taxon>
    </lineage>
</organism>
<feature type="domain" description="Ubiquitin-like" evidence="2">
    <location>
        <begin position="49"/>
        <end position="143"/>
    </location>
</feature>
<dbReference type="InterPro" id="IPR045172">
    <property type="entry name" value="TBCB_Ubl"/>
</dbReference>